<dbReference type="Proteomes" id="UP000886289">
    <property type="component" value="Unassembled WGS sequence"/>
</dbReference>
<feature type="region of interest" description="Disordered" evidence="1">
    <location>
        <begin position="274"/>
        <end position="295"/>
    </location>
</feature>
<accession>A0A7C0Y5X9</accession>
<comment type="caution">
    <text evidence="2">The sequence shown here is derived from an EMBL/GenBank/DDBJ whole genome shotgun (WGS) entry which is preliminary data.</text>
</comment>
<name>A0A7C0Y5X9_DESA2</name>
<organism evidence="2">
    <name type="scientific">Desulfofervidus auxilii</name>
    <dbReference type="NCBI Taxonomy" id="1621989"/>
    <lineage>
        <taxon>Bacteria</taxon>
        <taxon>Pseudomonadati</taxon>
        <taxon>Thermodesulfobacteriota</taxon>
        <taxon>Candidatus Desulfofervidia</taxon>
        <taxon>Candidatus Desulfofervidales</taxon>
        <taxon>Candidatus Desulfofervidaceae</taxon>
        <taxon>Candidatus Desulfofervidus</taxon>
    </lineage>
</organism>
<reference evidence="2" key="1">
    <citation type="journal article" date="2020" name="mSystems">
        <title>Genome- and Community-Level Interaction Insights into Carbon Utilization and Element Cycling Functions of Hydrothermarchaeota in Hydrothermal Sediment.</title>
        <authorList>
            <person name="Zhou Z."/>
            <person name="Liu Y."/>
            <person name="Xu W."/>
            <person name="Pan J."/>
            <person name="Luo Z.H."/>
            <person name="Li M."/>
        </authorList>
    </citation>
    <scope>NUCLEOTIDE SEQUENCE [LARGE SCALE GENOMIC DNA]</scope>
    <source>
        <strain evidence="2">HyVt-233</strain>
    </source>
</reference>
<feature type="compositionally biased region" description="Basic and acidic residues" evidence="1">
    <location>
        <begin position="282"/>
        <end position="295"/>
    </location>
</feature>
<sequence length="295" mass="34370">MPIREWFLGAKNFSELEPEERLRLLFHALNFVSRHRDLPSVELRELYRKEFAPARSEGAIYSLFDNLYWLGAVRIEYRGYPPRTYYVITPKGERILRRGYIVKEDYADAPEWFIKRLERPARKVGYYHLIYVLAPYVGARRNLEIEFEGDVPISWWEEQKEIEERTGAENVIIRGIRRAVFELVEKVGYSSELWKDGVEKEPEGGQVRKTETPTGIVEFRVIDYDRQPASPIFPGITTAEGSGDAGLDWSIGTEIDIADRILDAIGEPITHFIGKKRRSGRKPKEERGQRKVSEY</sequence>
<dbReference type="AlphaFoldDB" id="A0A7C0Y5X9"/>
<dbReference type="InterPro" id="IPR036390">
    <property type="entry name" value="WH_DNA-bd_sf"/>
</dbReference>
<proteinExistence type="predicted"/>
<dbReference type="EMBL" id="DRBS01000241">
    <property type="protein sequence ID" value="HDD44449.1"/>
    <property type="molecule type" value="Genomic_DNA"/>
</dbReference>
<gene>
    <name evidence="2" type="ORF">ENG63_06285</name>
</gene>
<evidence type="ECO:0000256" key="1">
    <source>
        <dbReference type="SAM" id="MobiDB-lite"/>
    </source>
</evidence>
<protein>
    <submittedName>
        <fullName evidence="2">Uncharacterized protein</fullName>
    </submittedName>
</protein>
<dbReference type="SUPFAM" id="SSF46785">
    <property type="entry name" value="Winged helix' DNA-binding domain"/>
    <property type="match status" value="1"/>
</dbReference>
<evidence type="ECO:0000313" key="2">
    <source>
        <dbReference type="EMBL" id="HDD44449.1"/>
    </source>
</evidence>